<protein>
    <submittedName>
        <fullName evidence="1">Uncharacterized protein</fullName>
    </submittedName>
</protein>
<dbReference type="Proteomes" id="UP000311605">
    <property type="component" value="Unassembled WGS sequence"/>
</dbReference>
<keyword evidence="2" id="KW-1185">Reference proteome</keyword>
<reference evidence="1 2" key="1">
    <citation type="submission" date="2019-06" db="EMBL/GenBank/DDBJ databases">
        <title>The draft genome of Rhizobium smilacinae PTYR-5.</title>
        <authorList>
            <person name="Liu L."/>
            <person name="Li L."/>
            <person name="Zhang X."/>
        </authorList>
    </citation>
    <scope>NUCLEOTIDE SEQUENCE [LARGE SCALE GENOMIC DNA]</scope>
    <source>
        <strain evidence="1 2">PTYR-5</strain>
    </source>
</reference>
<accession>A0A5C4XD31</accession>
<comment type="caution">
    <text evidence="1">The sequence shown here is derived from an EMBL/GenBank/DDBJ whole genome shotgun (WGS) entry which is preliminary data.</text>
</comment>
<name>A0A5C4XD31_9HYPH</name>
<dbReference type="AlphaFoldDB" id="A0A5C4XD31"/>
<evidence type="ECO:0000313" key="2">
    <source>
        <dbReference type="Proteomes" id="UP000311605"/>
    </source>
</evidence>
<proteinExistence type="predicted"/>
<evidence type="ECO:0000313" key="1">
    <source>
        <dbReference type="EMBL" id="TNM60294.1"/>
    </source>
</evidence>
<dbReference type="EMBL" id="VDMN01000009">
    <property type="protein sequence ID" value="TNM60294.1"/>
    <property type="molecule type" value="Genomic_DNA"/>
</dbReference>
<sequence>MGRKLTRVYTVLVEGMSSGLAGHDLYRFVTQSCDVFSHKRLCRAAILAMSDPRTTDREALEGVYMIATDQRLRSAH</sequence>
<gene>
    <name evidence="1" type="ORF">FHP24_26210</name>
</gene>
<organism evidence="1 2">
    <name type="scientific">Aliirhizobium smilacinae</name>
    <dbReference type="NCBI Taxonomy" id="1395944"/>
    <lineage>
        <taxon>Bacteria</taxon>
        <taxon>Pseudomonadati</taxon>
        <taxon>Pseudomonadota</taxon>
        <taxon>Alphaproteobacteria</taxon>
        <taxon>Hyphomicrobiales</taxon>
        <taxon>Rhizobiaceae</taxon>
        <taxon>Aliirhizobium</taxon>
    </lineage>
</organism>